<proteinExistence type="predicted"/>
<evidence type="ECO:0000313" key="5">
    <source>
        <dbReference type="Proteomes" id="UP000199520"/>
    </source>
</evidence>
<protein>
    <recommendedName>
        <fullName evidence="3">Flagellar Assembly Protein A N-terminal region domain-containing protein</fullName>
    </recommendedName>
</protein>
<feature type="coiled-coil region" evidence="1">
    <location>
        <begin position="416"/>
        <end position="450"/>
    </location>
</feature>
<dbReference type="STRING" id="1123291.SAMN04490355_101549"/>
<dbReference type="OrthoDB" id="9816426at2"/>
<evidence type="ECO:0000256" key="1">
    <source>
        <dbReference type="SAM" id="Coils"/>
    </source>
</evidence>
<evidence type="ECO:0000259" key="3">
    <source>
        <dbReference type="Pfam" id="PF20250"/>
    </source>
</evidence>
<accession>A0A1I4K1J1</accession>
<dbReference type="PANTHER" id="PTHR38032:SF1">
    <property type="entry name" value="RNA-BINDING PROTEIN KHPB N-TERMINAL DOMAIN-CONTAINING PROTEIN"/>
    <property type="match status" value="1"/>
</dbReference>
<dbReference type="InterPro" id="IPR036145">
    <property type="entry name" value="MinC_C_sf"/>
</dbReference>
<dbReference type="GO" id="GO:0000902">
    <property type="term" value="P:cell morphogenesis"/>
    <property type="evidence" value="ECO:0007669"/>
    <property type="project" value="InterPro"/>
</dbReference>
<dbReference type="EMBL" id="FOTS01000015">
    <property type="protein sequence ID" value="SFL72584.1"/>
    <property type="molecule type" value="Genomic_DNA"/>
</dbReference>
<feature type="domain" description="Flagellar Assembly Protein A N-terminal region" evidence="3">
    <location>
        <begin position="94"/>
        <end position="261"/>
    </location>
</feature>
<sequence length="542" mass="59263">MIGDEHVEVQDGQKNDKNPGFSIDVNESGVFVTIHSIEDSTSSVNEVAIFEQLNKQGVAEYNRSLIITAIKARDNQPVKVAEKPSVEPQPDPEVQVSLTRDKMEAVLEIVLPPRCTPLTMESVLEKIKDSSIVFGIDDKAIQQAYESPGTKVTFACGQQPIHGTNAQIKHHFTLASKSRPQEMEDGSVDFKNLNLFTTVQEGDLLAEKIPATPGIAGMDVLGNNVIAKPGKDILLPIGKNVSVVDTNTIVADIAGQILMINNKINVMPIIEIKEDVDVSTGNIEFIGNVTIRGSVQPGFSVKAEGNVEIFGTVSGGTVEGKNVVIKMGIQGMHRGYVKAKENVVAKFIENATVHAGMDILVSDVILHSRITAGKKILVEGRRGLITGGTIMAGEEIRAKVIGTQMSTSTELEVGVNPSLREEYQHIRREMKKVEINLEQAQKALSILRSMDQHTIPPEKREMLLKLTKAQFHLVGQVETMRTRMAVIEGEFEEMRAGRIKVSDVMYPGVKVVIGTLVKPIRDTLKFSSLYAEDGEIKIGTFK</sequence>
<dbReference type="InterPro" id="IPR005646">
    <property type="entry name" value="FapA"/>
</dbReference>
<dbReference type="Pfam" id="PF20250">
    <property type="entry name" value="FapA_N"/>
    <property type="match status" value="1"/>
</dbReference>
<dbReference type="RefSeq" id="WP_090936080.1">
    <property type="nucleotide sequence ID" value="NZ_FOTS01000015.1"/>
</dbReference>
<keyword evidence="1" id="KW-0175">Coiled coil</keyword>
<gene>
    <name evidence="4" type="ORF">SAMN04490355_101549</name>
</gene>
<dbReference type="InterPro" id="IPR046865">
    <property type="entry name" value="FapA_b_solenoid"/>
</dbReference>
<reference evidence="5" key="1">
    <citation type="submission" date="2016-10" db="EMBL/GenBank/DDBJ databases">
        <authorList>
            <person name="Varghese N."/>
            <person name="Submissions S."/>
        </authorList>
    </citation>
    <scope>NUCLEOTIDE SEQUENCE [LARGE SCALE GENOMIC DNA]</scope>
    <source>
        <strain evidence="5">DSM 13327</strain>
    </source>
</reference>
<evidence type="ECO:0000313" key="4">
    <source>
        <dbReference type="EMBL" id="SFL72584.1"/>
    </source>
</evidence>
<dbReference type="Proteomes" id="UP000199520">
    <property type="component" value="Unassembled WGS sequence"/>
</dbReference>
<dbReference type="SUPFAM" id="SSF63848">
    <property type="entry name" value="Cell-division inhibitor MinC, C-terminal domain"/>
    <property type="match status" value="1"/>
</dbReference>
<dbReference type="Pfam" id="PF03961">
    <property type="entry name" value="FapA"/>
    <property type="match status" value="1"/>
</dbReference>
<keyword evidence="5" id="KW-1185">Reference proteome</keyword>
<dbReference type="AlphaFoldDB" id="A0A1I4K1J1"/>
<dbReference type="PANTHER" id="PTHR38032">
    <property type="entry name" value="POLYMERASE-RELATED"/>
    <property type="match status" value="1"/>
</dbReference>
<evidence type="ECO:0000256" key="2">
    <source>
        <dbReference type="SAM" id="MobiDB-lite"/>
    </source>
</evidence>
<feature type="region of interest" description="Disordered" evidence="2">
    <location>
        <begin position="1"/>
        <end position="22"/>
    </location>
</feature>
<dbReference type="InterPro" id="IPR046866">
    <property type="entry name" value="FapA_N"/>
</dbReference>
<name>A0A1I4K1J1_9FIRM</name>
<organism evidence="4 5">
    <name type="scientific">Pelosinus propionicus DSM 13327</name>
    <dbReference type="NCBI Taxonomy" id="1123291"/>
    <lineage>
        <taxon>Bacteria</taxon>
        <taxon>Bacillati</taxon>
        <taxon>Bacillota</taxon>
        <taxon>Negativicutes</taxon>
        <taxon>Selenomonadales</taxon>
        <taxon>Sporomusaceae</taxon>
        <taxon>Pelosinus</taxon>
    </lineage>
</organism>
<feature type="compositionally biased region" description="Basic and acidic residues" evidence="2">
    <location>
        <begin position="1"/>
        <end position="17"/>
    </location>
</feature>